<reference evidence="2" key="1">
    <citation type="journal article" date="2019" name="Int. J. Syst. Evol. Microbiol.">
        <title>The Global Catalogue of Microorganisms (GCM) 10K type strain sequencing project: providing services to taxonomists for standard genome sequencing and annotation.</title>
        <authorList>
            <consortium name="The Broad Institute Genomics Platform"/>
            <consortium name="The Broad Institute Genome Sequencing Center for Infectious Disease"/>
            <person name="Wu L."/>
            <person name="Ma J."/>
        </authorList>
    </citation>
    <scope>NUCLEOTIDE SEQUENCE [LARGE SCALE GENOMIC DNA]</scope>
    <source>
        <strain evidence="2">NBRC 102520</strain>
    </source>
</reference>
<name>A0ABQ6AUM7_9BRAD</name>
<protein>
    <submittedName>
        <fullName evidence="1">Uncharacterized protein</fullName>
    </submittedName>
</protein>
<sequence>MGLLFIGVVAGILIGFGFFAPSQSYFLGCGSQPCFDRMAVAHPAPTKPAALGPDPLIARVRPATPPGPDKKLSEKKRSIVHLAKAAPPTTRINVSPSSSATEVSDPVSNKARISVAAKLGDPNSAEFGEMKRATRKNTFGRPVDTICGRVKGRDASGGEAREMSFLYLVKDDDAYVVDGPTNSASAIAYRNICN</sequence>
<dbReference type="Proteomes" id="UP001156905">
    <property type="component" value="Unassembled WGS sequence"/>
</dbReference>
<comment type="caution">
    <text evidence="1">The sequence shown here is derived from an EMBL/GenBank/DDBJ whole genome shotgun (WGS) entry which is preliminary data.</text>
</comment>
<dbReference type="EMBL" id="BSOW01000007">
    <property type="protein sequence ID" value="GLR85700.1"/>
    <property type="molecule type" value="Genomic_DNA"/>
</dbReference>
<proteinExistence type="predicted"/>
<keyword evidence="2" id="KW-1185">Reference proteome</keyword>
<organism evidence="1 2">
    <name type="scientific">Bradyrhizobium iriomotense</name>
    <dbReference type="NCBI Taxonomy" id="441950"/>
    <lineage>
        <taxon>Bacteria</taxon>
        <taxon>Pseudomonadati</taxon>
        <taxon>Pseudomonadota</taxon>
        <taxon>Alphaproteobacteria</taxon>
        <taxon>Hyphomicrobiales</taxon>
        <taxon>Nitrobacteraceae</taxon>
        <taxon>Bradyrhizobium</taxon>
    </lineage>
</organism>
<evidence type="ECO:0000313" key="2">
    <source>
        <dbReference type="Proteomes" id="UP001156905"/>
    </source>
</evidence>
<dbReference type="RefSeq" id="WP_284265219.1">
    <property type="nucleotide sequence ID" value="NZ_BSOW01000007.1"/>
</dbReference>
<gene>
    <name evidence="1" type="ORF">GCM10007857_24110</name>
</gene>
<evidence type="ECO:0000313" key="1">
    <source>
        <dbReference type="EMBL" id="GLR85700.1"/>
    </source>
</evidence>
<accession>A0ABQ6AUM7</accession>